<feature type="domain" description="F-box" evidence="1">
    <location>
        <begin position="9"/>
        <end position="45"/>
    </location>
</feature>
<evidence type="ECO:0000313" key="3">
    <source>
        <dbReference type="EMBL" id="VAH10339.1"/>
    </source>
</evidence>
<evidence type="ECO:0000313" key="4">
    <source>
        <dbReference type="Proteomes" id="UP000324705"/>
    </source>
</evidence>
<dbReference type="Pfam" id="PF00646">
    <property type="entry name" value="F-box"/>
    <property type="match status" value="1"/>
</dbReference>
<dbReference type="AlphaFoldDB" id="A0A9R0QFL7"/>
<organism evidence="3 4">
    <name type="scientific">Triticum turgidum subsp. durum</name>
    <name type="common">Durum wheat</name>
    <name type="synonym">Triticum durum</name>
    <dbReference type="NCBI Taxonomy" id="4567"/>
    <lineage>
        <taxon>Eukaryota</taxon>
        <taxon>Viridiplantae</taxon>
        <taxon>Streptophyta</taxon>
        <taxon>Embryophyta</taxon>
        <taxon>Tracheophyta</taxon>
        <taxon>Spermatophyta</taxon>
        <taxon>Magnoliopsida</taxon>
        <taxon>Liliopsida</taxon>
        <taxon>Poales</taxon>
        <taxon>Poaceae</taxon>
        <taxon>BOP clade</taxon>
        <taxon>Pooideae</taxon>
        <taxon>Triticodae</taxon>
        <taxon>Triticeae</taxon>
        <taxon>Triticinae</taxon>
        <taxon>Triticum</taxon>
    </lineage>
</organism>
<evidence type="ECO:0000259" key="2">
    <source>
        <dbReference type="Pfam" id="PF24758"/>
    </source>
</evidence>
<dbReference type="Proteomes" id="UP000324705">
    <property type="component" value="Chromosome 1A"/>
</dbReference>
<dbReference type="InterPro" id="IPR055411">
    <property type="entry name" value="LRR_FXL15/At3g58940/PEG3-like"/>
</dbReference>
<reference evidence="3 4" key="1">
    <citation type="submission" date="2017-09" db="EMBL/GenBank/DDBJ databases">
        <authorList>
            <consortium name="International Durum Wheat Genome Sequencing Consortium (IDWGSC)"/>
            <person name="Milanesi L."/>
        </authorList>
    </citation>
    <scope>NUCLEOTIDE SEQUENCE [LARGE SCALE GENOMIC DNA]</scope>
    <source>
        <strain evidence="4">cv. Svevo</strain>
    </source>
</reference>
<dbReference type="SUPFAM" id="SSF81383">
    <property type="entry name" value="F-box domain"/>
    <property type="match status" value="1"/>
</dbReference>
<dbReference type="InterPro" id="IPR001810">
    <property type="entry name" value="F-box_dom"/>
</dbReference>
<dbReference type="Gene3D" id="3.80.10.10">
    <property type="entry name" value="Ribonuclease Inhibitor"/>
    <property type="match status" value="1"/>
</dbReference>
<gene>
    <name evidence="3" type="ORF">TRITD_1Av1G208400</name>
</gene>
<dbReference type="PANTHER" id="PTHR32141:SF168">
    <property type="entry name" value="OS12G0595200 PROTEIN"/>
    <property type="match status" value="1"/>
</dbReference>
<dbReference type="InterPro" id="IPR055302">
    <property type="entry name" value="F-box_dom-containing"/>
</dbReference>
<dbReference type="EMBL" id="LT934111">
    <property type="protein sequence ID" value="VAH10339.1"/>
    <property type="molecule type" value="Genomic_DNA"/>
</dbReference>
<dbReference type="InterPro" id="IPR032675">
    <property type="entry name" value="LRR_dom_sf"/>
</dbReference>
<dbReference type="Gramene" id="TRITD1Av1G208400.1">
    <property type="protein sequence ID" value="TRITD1Av1G208400.1"/>
    <property type="gene ID" value="TRITD1Av1G208400"/>
</dbReference>
<dbReference type="InterPro" id="IPR036047">
    <property type="entry name" value="F-box-like_dom_sf"/>
</dbReference>
<accession>A0A9R0QFL7</accession>
<sequence length="266" mass="29643">MATGQADLISNLPDDVLGTIVSLLHTRDGCRTQALSRRWRPIWRAAPLNLEGGGSRLREQTVSGILSGHLGPLRRISIFMIKSLPRRYDLRTGHPIVDDTGDARVDNWLGSRDLAHLEALRLSYEYNTHNSTLPPSVFSSAPALRVASFGRCRLPPKLAVDFPLLQQLTLWMVTLTQEALNAVLSGCPALEILGMTEIRGVVCLRIRSRTLRSISFRHSSYVPSQELVIEDAPCLERARLQPFGTDNSVVTFRVIHALKLEMFSQV</sequence>
<evidence type="ECO:0008006" key="5">
    <source>
        <dbReference type="Google" id="ProtNLM"/>
    </source>
</evidence>
<evidence type="ECO:0000259" key="1">
    <source>
        <dbReference type="Pfam" id="PF00646"/>
    </source>
</evidence>
<protein>
    <recommendedName>
        <fullName evidence="5">F-box domain-containing protein</fullName>
    </recommendedName>
</protein>
<feature type="domain" description="F-box/LRR-repeat protein 15/At3g58940/PEG3-like LRR" evidence="2">
    <location>
        <begin position="105"/>
        <end position="263"/>
    </location>
</feature>
<keyword evidence="4" id="KW-1185">Reference proteome</keyword>
<dbReference type="PANTHER" id="PTHR32141">
    <property type="match status" value="1"/>
</dbReference>
<name>A0A9R0QFL7_TRITD</name>
<dbReference type="Pfam" id="PF24758">
    <property type="entry name" value="LRR_At5g56370"/>
    <property type="match status" value="1"/>
</dbReference>
<dbReference type="SUPFAM" id="SSF52047">
    <property type="entry name" value="RNI-like"/>
    <property type="match status" value="1"/>
</dbReference>
<proteinExistence type="predicted"/>